<dbReference type="Proteomes" id="UP000253919">
    <property type="component" value="Unassembled WGS sequence"/>
</dbReference>
<dbReference type="RefSeq" id="WP_233507342.1">
    <property type="nucleotide sequence ID" value="NZ_QASA01000001.1"/>
</dbReference>
<protein>
    <submittedName>
        <fullName evidence="1">Uncharacterized protein</fullName>
    </submittedName>
</protein>
<reference evidence="1 2" key="1">
    <citation type="submission" date="2018-04" db="EMBL/GenBank/DDBJ databases">
        <title>Adhaeribacter sp. HMF7616 genome sequencing and assembly.</title>
        <authorList>
            <person name="Kang H."/>
            <person name="Kang J."/>
            <person name="Cha I."/>
            <person name="Kim H."/>
            <person name="Joh K."/>
        </authorList>
    </citation>
    <scope>NUCLEOTIDE SEQUENCE [LARGE SCALE GENOMIC DNA]</scope>
    <source>
        <strain evidence="1 2">HMF7616</strain>
    </source>
</reference>
<comment type="caution">
    <text evidence="1">The sequence shown here is derived from an EMBL/GenBank/DDBJ whole genome shotgun (WGS) entry which is preliminary data.</text>
</comment>
<sequence>MDINRILRKNRSILKVSSPLGKTTTRQEYLLQQGFDFRHFTHQYQTQKGNTYNFCYDFGYLLLPEEKVLIVNWQSYMASK</sequence>
<keyword evidence="2" id="KW-1185">Reference proteome</keyword>
<proteinExistence type="predicted"/>
<name>A0A369QCS6_9BACT</name>
<dbReference type="EMBL" id="QASA01000001">
    <property type="protein sequence ID" value="RDC62494.1"/>
    <property type="molecule type" value="Genomic_DNA"/>
</dbReference>
<dbReference type="AlphaFoldDB" id="A0A369QCS6"/>
<accession>A0A369QCS6</accession>
<organism evidence="1 2">
    <name type="scientific">Adhaeribacter pallidiroseus</name>
    <dbReference type="NCBI Taxonomy" id="2072847"/>
    <lineage>
        <taxon>Bacteria</taxon>
        <taxon>Pseudomonadati</taxon>
        <taxon>Bacteroidota</taxon>
        <taxon>Cytophagia</taxon>
        <taxon>Cytophagales</taxon>
        <taxon>Hymenobacteraceae</taxon>
        <taxon>Adhaeribacter</taxon>
    </lineage>
</organism>
<evidence type="ECO:0000313" key="1">
    <source>
        <dbReference type="EMBL" id="RDC62494.1"/>
    </source>
</evidence>
<gene>
    <name evidence="1" type="ORF">AHMF7616_01088</name>
</gene>
<evidence type="ECO:0000313" key="2">
    <source>
        <dbReference type="Proteomes" id="UP000253919"/>
    </source>
</evidence>